<evidence type="ECO:0000256" key="1">
    <source>
        <dbReference type="ARBA" id="ARBA00004123"/>
    </source>
</evidence>
<evidence type="ECO:0000256" key="2">
    <source>
        <dbReference type="ARBA" id="ARBA00010015"/>
    </source>
</evidence>
<feature type="compositionally biased region" description="Basic residues" evidence="11">
    <location>
        <begin position="441"/>
        <end position="452"/>
    </location>
</feature>
<dbReference type="Pfam" id="PF02732">
    <property type="entry name" value="ERCC4"/>
    <property type="match status" value="1"/>
</dbReference>
<dbReference type="PANTHER" id="PTHR10150">
    <property type="entry name" value="DNA REPAIR ENDONUCLEASE XPF"/>
    <property type="match status" value="1"/>
</dbReference>
<dbReference type="GO" id="GO:0000724">
    <property type="term" value="P:double-strand break repair via homologous recombination"/>
    <property type="evidence" value="ECO:0007669"/>
    <property type="project" value="TreeGrafter"/>
</dbReference>
<dbReference type="GO" id="GO:0000014">
    <property type="term" value="F:single-stranded DNA endodeoxyribonuclease activity"/>
    <property type="evidence" value="ECO:0007669"/>
    <property type="project" value="TreeGrafter"/>
</dbReference>
<evidence type="ECO:0000256" key="6">
    <source>
        <dbReference type="ARBA" id="ARBA00022801"/>
    </source>
</evidence>
<proteinExistence type="inferred from homology"/>
<dbReference type="GO" id="GO:0003684">
    <property type="term" value="F:damaged DNA binding"/>
    <property type="evidence" value="ECO:0007669"/>
    <property type="project" value="TreeGrafter"/>
</dbReference>
<keyword evidence="7" id="KW-0238">DNA-binding</keyword>
<keyword evidence="3" id="KW-0540">Nuclease</keyword>
<evidence type="ECO:0000256" key="11">
    <source>
        <dbReference type="SAM" id="MobiDB-lite"/>
    </source>
</evidence>
<evidence type="ECO:0000256" key="5">
    <source>
        <dbReference type="ARBA" id="ARBA00022763"/>
    </source>
</evidence>
<dbReference type="SMART" id="SM00891">
    <property type="entry name" value="ERCC4"/>
    <property type="match status" value="1"/>
</dbReference>
<dbReference type="GO" id="GO:0000110">
    <property type="term" value="C:nucleotide-excision repair factor 1 complex"/>
    <property type="evidence" value="ECO:0007669"/>
    <property type="project" value="TreeGrafter"/>
</dbReference>
<name>A0A0P4W933_SCYOL</name>
<dbReference type="GO" id="GO:0003697">
    <property type="term" value="F:single-stranded DNA binding"/>
    <property type="evidence" value="ECO:0007669"/>
    <property type="project" value="InterPro"/>
</dbReference>
<keyword evidence="8" id="KW-0234">DNA repair</keyword>
<dbReference type="PANTHER" id="PTHR10150:SF0">
    <property type="entry name" value="DNA REPAIR ENDONUCLEASE XPF"/>
    <property type="match status" value="1"/>
</dbReference>
<keyword evidence="6" id="KW-0378">Hydrolase</keyword>
<dbReference type="GO" id="GO:0000712">
    <property type="term" value="P:resolution of meiotic recombination intermediates"/>
    <property type="evidence" value="ECO:0007669"/>
    <property type="project" value="TreeGrafter"/>
</dbReference>
<dbReference type="EMBL" id="GDRN01071374">
    <property type="protein sequence ID" value="JAI63699.1"/>
    <property type="molecule type" value="Transcribed_RNA"/>
</dbReference>
<comment type="subcellular location">
    <subcellularLocation>
        <location evidence="1">Nucleus</location>
    </subcellularLocation>
</comment>
<keyword evidence="5" id="KW-0227">DNA damage</keyword>
<evidence type="ECO:0000259" key="12">
    <source>
        <dbReference type="SMART" id="SM00891"/>
    </source>
</evidence>
<evidence type="ECO:0000256" key="3">
    <source>
        <dbReference type="ARBA" id="ARBA00022722"/>
    </source>
</evidence>
<evidence type="ECO:0000256" key="10">
    <source>
        <dbReference type="ARBA" id="ARBA00072370"/>
    </source>
</evidence>
<dbReference type="InterPro" id="IPR011335">
    <property type="entry name" value="Restrct_endonuc-II-like"/>
</dbReference>
<dbReference type="AlphaFoldDB" id="A0A0P4W933"/>
<feature type="compositionally biased region" description="Basic and acidic residues" evidence="11">
    <location>
        <begin position="453"/>
        <end position="483"/>
    </location>
</feature>
<dbReference type="InterPro" id="IPR006167">
    <property type="entry name" value="XPF"/>
</dbReference>
<evidence type="ECO:0000256" key="4">
    <source>
        <dbReference type="ARBA" id="ARBA00022759"/>
    </source>
</evidence>
<dbReference type="NCBIfam" id="TIGR00596">
    <property type="entry name" value="rad1"/>
    <property type="match status" value="1"/>
</dbReference>
<feature type="domain" description="ERCC4" evidence="12">
    <location>
        <begin position="663"/>
        <end position="743"/>
    </location>
</feature>
<evidence type="ECO:0000256" key="8">
    <source>
        <dbReference type="ARBA" id="ARBA00023204"/>
    </source>
</evidence>
<dbReference type="InterPro" id="IPR006166">
    <property type="entry name" value="ERCC4_domain"/>
</dbReference>
<reference evidence="13" key="1">
    <citation type="submission" date="2015-09" db="EMBL/GenBank/DDBJ databases">
        <title>Scylla olivacea transcriptome.</title>
        <authorList>
            <person name="Ikhwanuddin M."/>
        </authorList>
    </citation>
    <scope>NUCLEOTIDE SEQUENCE</scope>
</reference>
<feature type="region of interest" description="Disordered" evidence="11">
    <location>
        <begin position="641"/>
        <end position="660"/>
    </location>
</feature>
<dbReference type="Gene3D" id="1.10.150.20">
    <property type="entry name" value="5' to 3' exonuclease, C-terminal subdomain"/>
    <property type="match status" value="1"/>
</dbReference>
<dbReference type="SUPFAM" id="SSF47781">
    <property type="entry name" value="RuvA domain 2-like"/>
    <property type="match status" value="1"/>
</dbReference>
<comment type="similarity">
    <text evidence="2">Belongs to the XPF family.</text>
</comment>
<dbReference type="Gene3D" id="3.40.50.10130">
    <property type="match status" value="1"/>
</dbReference>
<sequence length="915" mass="104584">MLEYENQMLLDLLHEDGLLVTAKGLGIERILVSLITTFNDTGNLVLVMGTTPREEEYLLAQLEGHCLTPPPRCITADCPTSERAQVYYNGGVLFVTTRILVMDLLMERIPVELISGIIVWKAHRILESCQEAFALRLYRQKNKTGFVKALSSSPLSFTAGFCHVERVMRNLFVKKLYLWPRFHVDVNTCLENFHPEVVELHLSVTPAMKEIQMALLDLITATVQELRRSNSTIDTEEFTPENAISKSFDKIMKIQLDPIWHQLSPRTRTLVADLKVLKTVLGYLTQYDCVTFYNLVNSLRTTEEALKSSGWMLLSSADSLFLNSKLRVFGTVNNPKVKNAKEDLGASSTSKDLNGLCLEVNPKWVALSEVLDEIQKEVNESKNFEKCLVVTQDDRTSQQLREYLVHGSQVVLQRLFYKTVGQKLGFCPPESIANDTVKKNIAGRKQRNKRDMKKNDDLQHQEEVQDGGKKIKKQKLSDSEKNKEEITLTQLTKQYNFISHSDSDEPASDKEVDEVRLSERRFLSPLTLVQSVKTNNDPFKMTRLLEEVQPKYIIMYDSDLSFIRQLEVWQACHVERVRVYLLLYKGTTEEQIYLTNVKREKDAFEYLIKEKVSMVIPEYNDGKTEDHPDLIRDSRKAAEILSDEKTDTRKGGQTETEPKSQQRIIVDMREFRSELPALIHKRGIDIDPVTIEVGDYILSPEICVERKSLSDLIGSLNSGRLFNQAQAMTRYYKRPVLLIEFDQNKPFYLQGRYFLSSDGSSSSKDVAAKLQLLTLHFPHLKLLWCPSPYATAEIFQMLKAGREEPAVSQAEAITAETNPDVISERYNPQIKDFVSKLPGINTKSMYSVLNKVSSLPELLILSKERLSEILGSSTNAEALHNSLHQCIKPPDKFQDTKRGGKFTKKGRRRFQTRLT</sequence>
<dbReference type="SUPFAM" id="SSF52980">
    <property type="entry name" value="Restriction endonuclease-like"/>
    <property type="match status" value="1"/>
</dbReference>
<dbReference type="EMBL" id="GDRN01071373">
    <property type="protein sequence ID" value="JAI63700.1"/>
    <property type="molecule type" value="Transcribed_RNA"/>
</dbReference>
<dbReference type="InterPro" id="IPR010994">
    <property type="entry name" value="RuvA_2-like"/>
</dbReference>
<keyword evidence="4" id="KW-0255">Endonuclease</keyword>
<evidence type="ECO:0000256" key="9">
    <source>
        <dbReference type="ARBA" id="ARBA00023242"/>
    </source>
</evidence>
<keyword evidence="9" id="KW-0539">Nucleus</keyword>
<feature type="region of interest" description="Disordered" evidence="11">
    <location>
        <begin position="441"/>
        <end position="483"/>
    </location>
</feature>
<dbReference type="InterPro" id="IPR047520">
    <property type="entry name" value="XPF_nuclease"/>
</dbReference>
<organism evidence="13">
    <name type="scientific">Scylla olivacea</name>
    <name type="common">Orange mud crab</name>
    <name type="synonym">Cancer olivacea</name>
    <dbReference type="NCBI Taxonomy" id="85551"/>
    <lineage>
        <taxon>Eukaryota</taxon>
        <taxon>Metazoa</taxon>
        <taxon>Ecdysozoa</taxon>
        <taxon>Arthropoda</taxon>
        <taxon>Crustacea</taxon>
        <taxon>Multicrustacea</taxon>
        <taxon>Malacostraca</taxon>
        <taxon>Eumalacostraca</taxon>
        <taxon>Eucarida</taxon>
        <taxon>Decapoda</taxon>
        <taxon>Pleocyemata</taxon>
        <taxon>Brachyura</taxon>
        <taxon>Eubrachyura</taxon>
        <taxon>Portunoidea</taxon>
        <taxon>Portunidae</taxon>
        <taxon>Portuninae</taxon>
        <taxon>Scylla</taxon>
    </lineage>
</organism>
<dbReference type="GO" id="GO:1901255">
    <property type="term" value="P:nucleotide-excision repair involved in interstrand cross-link repair"/>
    <property type="evidence" value="ECO:0007669"/>
    <property type="project" value="TreeGrafter"/>
</dbReference>
<dbReference type="FunFam" id="3.40.50.10130:FF:000002">
    <property type="entry name" value="DNA repair endonuclease XPF"/>
    <property type="match status" value="1"/>
</dbReference>
<dbReference type="CDD" id="cd20078">
    <property type="entry name" value="XPF_nuclease_XPF_euk"/>
    <property type="match status" value="1"/>
</dbReference>
<evidence type="ECO:0000256" key="7">
    <source>
        <dbReference type="ARBA" id="ARBA00023125"/>
    </source>
</evidence>
<evidence type="ECO:0000313" key="13">
    <source>
        <dbReference type="EMBL" id="JAI63699.1"/>
    </source>
</evidence>
<accession>A0A0P4W933</accession>
<protein>
    <recommendedName>
        <fullName evidence="10">DNA repair endonuclease XPF</fullName>
    </recommendedName>
</protein>